<keyword evidence="1" id="KW-0040">ANK repeat</keyword>
<dbReference type="Proteomes" id="UP000682733">
    <property type="component" value="Unassembled WGS sequence"/>
</dbReference>
<evidence type="ECO:0000313" key="3">
    <source>
        <dbReference type="EMBL" id="CAF4437636.1"/>
    </source>
</evidence>
<dbReference type="EMBL" id="CAJOBA010080134">
    <property type="protein sequence ID" value="CAF4437636.1"/>
    <property type="molecule type" value="Genomic_DNA"/>
</dbReference>
<evidence type="ECO:0008006" key="5">
    <source>
        <dbReference type="Google" id="ProtNLM"/>
    </source>
</evidence>
<protein>
    <recommendedName>
        <fullName evidence="5">ANK_REP_REGION domain-containing protein</fullName>
    </recommendedName>
</protein>
<dbReference type="AlphaFoldDB" id="A0A8S2WHA0"/>
<gene>
    <name evidence="2" type="ORF">OVA965_LOCUS43094</name>
    <name evidence="3" type="ORF">TMI583_LOCUS45223</name>
</gene>
<feature type="repeat" description="ANK" evidence="1">
    <location>
        <begin position="12"/>
        <end position="38"/>
    </location>
</feature>
<dbReference type="InterPro" id="IPR002110">
    <property type="entry name" value="Ankyrin_rpt"/>
</dbReference>
<name>A0A8S2WHA0_9BILA</name>
<dbReference type="PROSITE" id="PS50088">
    <property type="entry name" value="ANK_REPEAT"/>
    <property type="match status" value="1"/>
</dbReference>
<accession>A0A8S2WHA0</accession>
<organism evidence="3 4">
    <name type="scientific">Didymodactylos carnosus</name>
    <dbReference type="NCBI Taxonomy" id="1234261"/>
    <lineage>
        <taxon>Eukaryota</taxon>
        <taxon>Metazoa</taxon>
        <taxon>Spiralia</taxon>
        <taxon>Gnathifera</taxon>
        <taxon>Rotifera</taxon>
        <taxon>Eurotatoria</taxon>
        <taxon>Bdelloidea</taxon>
        <taxon>Philodinida</taxon>
        <taxon>Philodinidae</taxon>
        <taxon>Didymodactylos</taxon>
    </lineage>
</organism>
<evidence type="ECO:0000313" key="4">
    <source>
        <dbReference type="Proteomes" id="UP000682733"/>
    </source>
</evidence>
<dbReference type="PROSITE" id="PS50297">
    <property type="entry name" value="ANK_REP_REGION"/>
    <property type="match status" value="1"/>
</dbReference>
<sequence>MHCRINAKNQVTGSTALHAACSNGPTELVMYLIDHGPD</sequence>
<evidence type="ECO:0000313" key="2">
    <source>
        <dbReference type="EMBL" id="CAF1619269.1"/>
    </source>
</evidence>
<dbReference type="Proteomes" id="UP000677228">
    <property type="component" value="Unassembled WGS sequence"/>
</dbReference>
<dbReference type="EMBL" id="CAJNOK010055396">
    <property type="protein sequence ID" value="CAF1619269.1"/>
    <property type="molecule type" value="Genomic_DNA"/>
</dbReference>
<dbReference type="InterPro" id="IPR036770">
    <property type="entry name" value="Ankyrin_rpt-contain_sf"/>
</dbReference>
<dbReference type="Pfam" id="PF12796">
    <property type="entry name" value="Ank_2"/>
    <property type="match status" value="1"/>
</dbReference>
<reference evidence="3" key="1">
    <citation type="submission" date="2021-02" db="EMBL/GenBank/DDBJ databases">
        <authorList>
            <person name="Nowell W R."/>
        </authorList>
    </citation>
    <scope>NUCLEOTIDE SEQUENCE</scope>
</reference>
<dbReference type="Gene3D" id="1.25.40.20">
    <property type="entry name" value="Ankyrin repeat-containing domain"/>
    <property type="match status" value="1"/>
</dbReference>
<evidence type="ECO:0000256" key="1">
    <source>
        <dbReference type="PROSITE-ProRule" id="PRU00023"/>
    </source>
</evidence>
<feature type="non-terminal residue" evidence="3">
    <location>
        <position position="38"/>
    </location>
</feature>
<dbReference type="SUPFAM" id="SSF48403">
    <property type="entry name" value="Ankyrin repeat"/>
    <property type="match status" value="1"/>
</dbReference>
<comment type="caution">
    <text evidence="3">The sequence shown here is derived from an EMBL/GenBank/DDBJ whole genome shotgun (WGS) entry which is preliminary data.</text>
</comment>
<proteinExistence type="predicted"/>